<dbReference type="Proteomes" id="UP000317839">
    <property type="component" value="Unassembled WGS sequence"/>
</dbReference>
<evidence type="ECO:0000256" key="1">
    <source>
        <dbReference type="SAM" id="MobiDB-lite"/>
    </source>
</evidence>
<evidence type="ECO:0000313" key="2">
    <source>
        <dbReference type="EMBL" id="TQV75022.1"/>
    </source>
</evidence>
<protein>
    <submittedName>
        <fullName evidence="2">Uncharacterized protein</fullName>
    </submittedName>
</protein>
<evidence type="ECO:0000313" key="3">
    <source>
        <dbReference type="Proteomes" id="UP000317839"/>
    </source>
</evidence>
<keyword evidence="3" id="KW-1185">Reference proteome</keyword>
<dbReference type="AlphaFoldDB" id="A0A545TCS1"/>
<dbReference type="RefSeq" id="WP_142941640.1">
    <property type="nucleotide sequence ID" value="NZ_VIKR01000002.1"/>
</dbReference>
<feature type="compositionally biased region" description="Polar residues" evidence="1">
    <location>
        <begin position="36"/>
        <end position="54"/>
    </location>
</feature>
<proteinExistence type="predicted"/>
<dbReference type="PROSITE" id="PS51257">
    <property type="entry name" value="PROKAR_LIPOPROTEIN"/>
    <property type="match status" value="1"/>
</dbReference>
<dbReference type="EMBL" id="VIKR01000002">
    <property type="protein sequence ID" value="TQV75022.1"/>
    <property type="molecule type" value="Genomic_DNA"/>
</dbReference>
<accession>A0A545TCS1</accession>
<organism evidence="2 3">
    <name type="scientific">Aliikangiella marina</name>
    <dbReference type="NCBI Taxonomy" id="1712262"/>
    <lineage>
        <taxon>Bacteria</taxon>
        <taxon>Pseudomonadati</taxon>
        <taxon>Pseudomonadota</taxon>
        <taxon>Gammaproteobacteria</taxon>
        <taxon>Oceanospirillales</taxon>
        <taxon>Pleioneaceae</taxon>
        <taxon>Aliikangiella</taxon>
    </lineage>
</organism>
<reference evidence="2 3" key="1">
    <citation type="submission" date="2019-06" db="EMBL/GenBank/DDBJ databases">
        <title>Draft genome of Aliikangiella marina GYP-15.</title>
        <authorList>
            <person name="Wang G."/>
        </authorList>
    </citation>
    <scope>NUCLEOTIDE SEQUENCE [LARGE SCALE GENOMIC DNA]</scope>
    <source>
        <strain evidence="2 3">GYP-15</strain>
    </source>
</reference>
<name>A0A545TCS1_9GAMM</name>
<comment type="caution">
    <text evidence="2">The sequence shown here is derived from an EMBL/GenBank/DDBJ whole genome shotgun (WGS) entry which is preliminary data.</text>
</comment>
<feature type="region of interest" description="Disordered" evidence="1">
    <location>
        <begin position="30"/>
        <end position="54"/>
    </location>
</feature>
<gene>
    <name evidence="2" type="ORF">FLL45_08760</name>
</gene>
<sequence>MASIFKNFKTFGLIAVTSLLISCHSSDSVSSVATSEGTPTNTEKETNVQTDNPDNLQKHQVRGNTTLASTCAINITADSKGLDPRIKNPCADKPVSVDIYIETSDGKPIRQLKSNDKGEFSVELVTGEYTFKVKENPFMNGTESTTQIDGPAKIDLKLKTKAFPIK</sequence>